<organism evidence="6 7">
    <name type="scientific">Nocardia arthritidis</name>
    <dbReference type="NCBI Taxonomy" id="228602"/>
    <lineage>
        <taxon>Bacteria</taxon>
        <taxon>Bacillati</taxon>
        <taxon>Actinomycetota</taxon>
        <taxon>Actinomycetes</taxon>
        <taxon>Mycobacteriales</taxon>
        <taxon>Nocardiaceae</taxon>
        <taxon>Nocardia</taxon>
    </lineage>
</organism>
<keyword evidence="1" id="KW-0805">Transcription regulation</keyword>
<dbReference type="GO" id="GO:0003700">
    <property type="term" value="F:DNA-binding transcription factor activity"/>
    <property type="evidence" value="ECO:0007669"/>
    <property type="project" value="TreeGrafter"/>
</dbReference>
<evidence type="ECO:0000256" key="4">
    <source>
        <dbReference type="PROSITE-ProRule" id="PRU00335"/>
    </source>
</evidence>
<dbReference type="SUPFAM" id="SSF48498">
    <property type="entry name" value="Tetracyclin repressor-like, C-terminal domain"/>
    <property type="match status" value="1"/>
</dbReference>
<evidence type="ECO:0000256" key="3">
    <source>
        <dbReference type="ARBA" id="ARBA00023163"/>
    </source>
</evidence>
<evidence type="ECO:0000313" key="7">
    <source>
        <dbReference type="Proteomes" id="UP000503540"/>
    </source>
</evidence>
<dbReference type="GO" id="GO:0000976">
    <property type="term" value="F:transcription cis-regulatory region binding"/>
    <property type="evidence" value="ECO:0007669"/>
    <property type="project" value="TreeGrafter"/>
</dbReference>
<dbReference type="PANTHER" id="PTHR30055">
    <property type="entry name" value="HTH-TYPE TRANSCRIPTIONAL REGULATOR RUTR"/>
    <property type="match status" value="1"/>
</dbReference>
<dbReference type="EMBL" id="CP046172">
    <property type="protein sequence ID" value="QIS12186.1"/>
    <property type="molecule type" value="Genomic_DNA"/>
</dbReference>
<feature type="DNA-binding region" description="H-T-H motif" evidence="4">
    <location>
        <begin position="24"/>
        <end position="43"/>
    </location>
</feature>
<dbReference type="KEGG" id="nah:F5544_21615"/>
<dbReference type="Pfam" id="PF00440">
    <property type="entry name" value="TetR_N"/>
    <property type="match status" value="1"/>
</dbReference>
<evidence type="ECO:0000256" key="2">
    <source>
        <dbReference type="ARBA" id="ARBA00023125"/>
    </source>
</evidence>
<dbReference type="InterPro" id="IPR050109">
    <property type="entry name" value="HTH-type_TetR-like_transc_reg"/>
</dbReference>
<dbReference type="SUPFAM" id="SSF46689">
    <property type="entry name" value="Homeodomain-like"/>
    <property type="match status" value="1"/>
</dbReference>
<dbReference type="RefSeq" id="WP_167474900.1">
    <property type="nucleotide sequence ID" value="NZ_CP046172.1"/>
</dbReference>
<proteinExistence type="predicted"/>
<evidence type="ECO:0000259" key="5">
    <source>
        <dbReference type="PROSITE" id="PS50977"/>
    </source>
</evidence>
<accession>A0A6G9YGK6</accession>
<dbReference type="AlphaFoldDB" id="A0A6G9YGK6"/>
<reference evidence="6 7" key="1">
    <citation type="journal article" date="2019" name="ACS Chem. Biol.">
        <title>Identification and Mobilization of a Cryptic Antibiotic Biosynthesis Gene Locus from a Human-Pathogenic Nocardia Isolate.</title>
        <authorList>
            <person name="Herisse M."/>
            <person name="Ishida K."/>
            <person name="Porter J.L."/>
            <person name="Howden B."/>
            <person name="Hertweck C."/>
            <person name="Stinear T.P."/>
            <person name="Pidot S.J."/>
        </authorList>
    </citation>
    <scope>NUCLEOTIDE SEQUENCE [LARGE SCALE GENOMIC DNA]</scope>
    <source>
        <strain evidence="6 7">AUSMDU00012717</strain>
    </source>
</reference>
<sequence>MGTRDRILDAAADIMRERGVAHATTKEIARAAGYSEAALYKHFGDKEELILEVLRERMPDLSALTPRAGTSTVEANLAAIARAATAFYQRALPLFGGLLAEHARMAAHRDAMRKHGGGPGHAIARIAEYLRAEQELGRIAADADVETVAALLDGGCFHQAFLRYYSAGPDAGPIPASVAKRMAHSLFRAL</sequence>
<keyword evidence="3" id="KW-0804">Transcription</keyword>
<dbReference type="InterPro" id="IPR009057">
    <property type="entry name" value="Homeodomain-like_sf"/>
</dbReference>
<name>A0A6G9YGK6_9NOCA</name>
<dbReference type="InterPro" id="IPR036271">
    <property type="entry name" value="Tet_transcr_reg_TetR-rel_C_sf"/>
</dbReference>
<protein>
    <submittedName>
        <fullName evidence="6">TetR family transcriptional regulator</fullName>
    </submittedName>
</protein>
<dbReference type="PROSITE" id="PS50977">
    <property type="entry name" value="HTH_TETR_2"/>
    <property type="match status" value="1"/>
</dbReference>
<keyword evidence="2 4" id="KW-0238">DNA-binding</keyword>
<dbReference type="Proteomes" id="UP000503540">
    <property type="component" value="Chromosome"/>
</dbReference>
<keyword evidence="7" id="KW-1185">Reference proteome</keyword>
<dbReference type="Gene3D" id="1.10.357.10">
    <property type="entry name" value="Tetracycline Repressor, domain 2"/>
    <property type="match status" value="1"/>
</dbReference>
<evidence type="ECO:0000256" key="1">
    <source>
        <dbReference type="ARBA" id="ARBA00023015"/>
    </source>
</evidence>
<dbReference type="InterPro" id="IPR001647">
    <property type="entry name" value="HTH_TetR"/>
</dbReference>
<dbReference type="Gene3D" id="1.10.10.60">
    <property type="entry name" value="Homeodomain-like"/>
    <property type="match status" value="1"/>
</dbReference>
<dbReference type="PANTHER" id="PTHR30055:SF234">
    <property type="entry name" value="HTH-TYPE TRANSCRIPTIONAL REGULATOR BETI"/>
    <property type="match status" value="1"/>
</dbReference>
<evidence type="ECO:0000313" key="6">
    <source>
        <dbReference type="EMBL" id="QIS12186.1"/>
    </source>
</evidence>
<feature type="domain" description="HTH tetR-type" evidence="5">
    <location>
        <begin position="1"/>
        <end position="61"/>
    </location>
</feature>
<dbReference type="PRINTS" id="PR00455">
    <property type="entry name" value="HTHTETR"/>
</dbReference>
<gene>
    <name evidence="6" type="ORF">F5544_21615</name>
</gene>